<dbReference type="InterPro" id="IPR057629">
    <property type="entry name" value="Teneurin1-4_GBD"/>
</dbReference>
<evidence type="ECO:0000256" key="2">
    <source>
        <dbReference type="ARBA" id="ARBA00022737"/>
    </source>
</evidence>
<dbReference type="PANTHER" id="PTHR11219:SF65">
    <property type="entry name" value="TENEURIN-3"/>
    <property type="match status" value="1"/>
</dbReference>
<accession>A0ABV0PFY3</accession>
<evidence type="ECO:0000313" key="6">
    <source>
        <dbReference type="EMBL" id="MEQ2182363.1"/>
    </source>
</evidence>
<name>A0ABV0PFY3_9TELE</name>
<sequence>KIFLLENNTIDTGESDMGKRVIQDVPPGVFWRSQLYIDQPQFLKFNISVQKDALVGVYGRKGLPPSHTQVGPLKTSDMDGMSN</sequence>
<organism evidence="6 7">
    <name type="scientific">Goodea atripinnis</name>
    <dbReference type="NCBI Taxonomy" id="208336"/>
    <lineage>
        <taxon>Eukaryota</taxon>
        <taxon>Metazoa</taxon>
        <taxon>Chordata</taxon>
        <taxon>Craniata</taxon>
        <taxon>Vertebrata</taxon>
        <taxon>Euteleostomi</taxon>
        <taxon>Actinopterygii</taxon>
        <taxon>Neopterygii</taxon>
        <taxon>Teleostei</taxon>
        <taxon>Neoteleostei</taxon>
        <taxon>Acanthomorphata</taxon>
        <taxon>Ovalentaria</taxon>
        <taxon>Atherinomorphae</taxon>
        <taxon>Cyprinodontiformes</taxon>
        <taxon>Goodeidae</taxon>
        <taxon>Goodea</taxon>
    </lineage>
</organism>
<dbReference type="Proteomes" id="UP001476798">
    <property type="component" value="Unassembled WGS sequence"/>
</dbReference>
<reference evidence="6 7" key="1">
    <citation type="submission" date="2021-06" db="EMBL/GenBank/DDBJ databases">
        <authorList>
            <person name="Palmer J.M."/>
        </authorList>
    </citation>
    <scope>NUCLEOTIDE SEQUENCE [LARGE SCALE GENOMIC DNA]</scope>
    <source>
        <strain evidence="6 7">GA_2019</strain>
        <tissue evidence="6">Muscle</tissue>
    </source>
</reference>
<gene>
    <name evidence="6" type="primary">TENM3_6</name>
    <name evidence="6" type="ORF">GOODEAATRI_021587</name>
</gene>
<dbReference type="PANTHER" id="PTHR11219">
    <property type="entry name" value="TENEURIN AND N-ACETYLGLUCOSAMINE-1-PHOSPHODIESTER ALPHA-N-ACETYLGLUCOSAMINIDASE"/>
    <property type="match status" value="1"/>
</dbReference>
<keyword evidence="1" id="KW-0245">EGF-like domain</keyword>
<protein>
    <submittedName>
        <fullName evidence="6">Teneurin-3</fullName>
    </submittedName>
</protein>
<evidence type="ECO:0000259" key="5">
    <source>
        <dbReference type="Pfam" id="PF23093"/>
    </source>
</evidence>
<feature type="region of interest" description="Disordered" evidence="4">
    <location>
        <begin position="60"/>
        <end position="83"/>
    </location>
</feature>
<evidence type="ECO:0000256" key="4">
    <source>
        <dbReference type="SAM" id="MobiDB-lite"/>
    </source>
</evidence>
<evidence type="ECO:0000256" key="3">
    <source>
        <dbReference type="ARBA" id="ARBA00023157"/>
    </source>
</evidence>
<evidence type="ECO:0000313" key="7">
    <source>
        <dbReference type="Proteomes" id="UP001476798"/>
    </source>
</evidence>
<comment type="caution">
    <text evidence="6">The sequence shown here is derived from an EMBL/GenBank/DDBJ whole genome shotgun (WGS) entry which is preliminary data.</text>
</comment>
<keyword evidence="3" id="KW-1015">Disulfide bond</keyword>
<evidence type="ECO:0000256" key="1">
    <source>
        <dbReference type="ARBA" id="ARBA00022536"/>
    </source>
</evidence>
<keyword evidence="2" id="KW-0677">Repeat</keyword>
<dbReference type="InterPro" id="IPR051216">
    <property type="entry name" value="Teneurin"/>
</dbReference>
<dbReference type="EMBL" id="JAHRIO010072085">
    <property type="protein sequence ID" value="MEQ2182363.1"/>
    <property type="molecule type" value="Genomic_DNA"/>
</dbReference>
<proteinExistence type="predicted"/>
<keyword evidence="7" id="KW-1185">Reference proteome</keyword>
<feature type="domain" description="Teneurin-1-4-like galactose-binding" evidence="5">
    <location>
        <begin position="10"/>
        <end position="69"/>
    </location>
</feature>
<dbReference type="Pfam" id="PF23093">
    <property type="entry name" value="GBD_Tenm3"/>
    <property type="match status" value="1"/>
</dbReference>
<feature type="non-terminal residue" evidence="6">
    <location>
        <position position="1"/>
    </location>
</feature>